<accession>A0AAN1JAG8</accession>
<dbReference type="InterPro" id="IPR002698">
    <property type="entry name" value="FTHF_cligase"/>
</dbReference>
<dbReference type="GO" id="GO:0030272">
    <property type="term" value="F:5-formyltetrahydrofolate cyclo-ligase activity"/>
    <property type="evidence" value="ECO:0007669"/>
    <property type="project" value="UniProtKB-EC"/>
</dbReference>
<sequence>MKVWSSLVSWESGIGLTAEAVLHATSAAAASARLAARYTRKRRLDIVISRAFLERELNSSIACNPTAKSKKELRAALLEARLHAALDAAGNDALRRRVLDVLTVYSPASVGLYWPLSGEFDIRSVIATWLAGDVARRASLPVITGRDRPLEFHVWTPDMPMQVGAHRIHEPTSGEVITPDLLFVPCVGFDVDGYRLGYGGGYYDRTLAVFREAGKVPVTVGVAYEVCRAGTMQREAHDIPLDVVVTEGSCYPEGARGL</sequence>
<dbReference type="InterPro" id="IPR024185">
    <property type="entry name" value="FTHF_cligase-like_sf"/>
</dbReference>
<keyword evidence="4" id="KW-0479">Metal-binding</keyword>
<dbReference type="GO" id="GO:0009396">
    <property type="term" value="P:folic acid-containing compound biosynthetic process"/>
    <property type="evidence" value="ECO:0007669"/>
    <property type="project" value="TreeGrafter"/>
</dbReference>
<dbReference type="PANTHER" id="PTHR23407">
    <property type="entry name" value="ATPASE INHIBITOR/5-FORMYLTETRAHYDROFOLATE CYCLO-LIGASE"/>
    <property type="match status" value="1"/>
</dbReference>
<dbReference type="EC" id="6.3.3.2" evidence="4"/>
<dbReference type="KEGG" id="phs:C2L64_17240"/>
<reference evidence="5 6" key="1">
    <citation type="submission" date="2018-01" db="EMBL/GenBank/DDBJ databases">
        <title>Species boundaries and ecological features among Paraburkholderia terrae DSMZ17804T, P. hospita DSMZ17164T and P. caribensis DSMZ13236T.</title>
        <authorList>
            <person name="Pratama A.A."/>
        </authorList>
    </citation>
    <scope>NUCLEOTIDE SEQUENCE [LARGE SCALE GENOMIC DNA]</scope>
    <source>
        <strain evidence="5 6">DSM 17164</strain>
    </source>
</reference>
<keyword evidence="3 4" id="KW-0067">ATP-binding</keyword>
<organism evidence="5 6">
    <name type="scientific">Paraburkholderia hospita</name>
    <dbReference type="NCBI Taxonomy" id="169430"/>
    <lineage>
        <taxon>Bacteria</taxon>
        <taxon>Pseudomonadati</taxon>
        <taxon>Pseudomonadota</taxon>
        <taxon>Betaproteobacteria</taxon>
        <taxon>Burkholderiales</taxon>
        <taxon>Burkholderiaceae</taxon>
        <taxon>Paraburkholderia</taxon>
    </lineage>
</organism>
<dbReference type="Proteomes" id="UP000236649">
    <property type="component" value="Chromosome 1"/>
</dbReference>
<keyword evidence="2 4" id="KW-0547">Nucleotide-binding</keyword>
<evidence type="ECO:0000313" key="5">
    <source>
        <dbReference type="EMBL" id="AUT70348.1"/>
    </source>
</evidence>
<dbReference type="Gene3D" id="3.40.50.10420">
    <property type="entry name" value="NagB/RpiA/CoA transferase-like"/>
    <property type="match status" value="1"/>
</dbReference>
<comment type="catalytic activity">
    <reaction evidence="4">
        <text>(6S)-5-formyl-5,6,7,8-tetrahydrofolate + ATP = (6R)-5,10-methenyltetrahydrofolate + ADP + phosphate</text>
        <dbReference type="Rhea" id="RHEA:10488"/>
        <dbReference type="ChEBI" id="CHEBI:30616"/>
        <dbReference type="ChEBI" id="CHEBI:43474"/>
        <dbReference type="ChEBI" id="CHEBI:57455"/>
        <dbReference type="ChEBI" id="CHEBI:57457"/>
        <dbReference type="ChEBI" id="CHEBI:456216"/>
        <dbReference type="EC" id="6.3.3.2"/>
    </reaction>
</comment>
<name>A0AAN1JAG8_9BURK</name>
<evidence type="ECO:0000313" key="6">
    <source>
        <dbReference type="Proteomes" id="UP000236649"/>
    </source>
</evidence>
<keyword evidence="4" id="KW-0460">Magnesium</keyword>
<dbReference type="AlphaFoldDB" id="A0AAN1JAG8"/>
<evidence type="ECO:0000256" key="4">
    <source>
        <dbReference type="RuleBase" id="RU361279"/>
    </source>
</evidence>
<dbReference type="EMBL" id="CP026105">
    <property type="protein sequence ID" value="AUT70348.1"/>
    <property type="molecule type" value="Genomic_DNA"/>
</dbReference>
<evidence type="ECO:0000256" key="1">
    <source>
        <dbReference type="ARBA" id="ARBA00010638"/>
    </source>
</evidence>
<dbReference type="GO" id="GO:0035999">
    <property type="term" value="P:tetrahydrofolate interconversion"/>
    <property type="evidence" value="ECO:0007669"/>
    <property type="project" value="TreeGrafter"/>
</dbReference>
<dbReference type="PANTHER" id="PTHR23407:SF1">
    <property type="entry name" value="5-FORMYLTETRAHYDROFOLATE CYCLO-LIGASE"/>
    <property type="match status" value="1"/>
</dbReference>
<dbReference type="GO" id="GO:0046872">
    <property type="term" value="F:metal ion binding"/>
    <property type="evidence" value="ECO:0007669"/>
    <property type="project" value="UniProtKB-KW"/>
</dbReference>
<dbReference type="SUPFAM" id="SSF100950">
    <property type="entry name" value="NagB/RpiA/CoA transferase-like"/>
    <property type="match status" value="1"/>
</dbReference>
<evidence type="ECO:0000256" key="3">
    <source>
        <dbReference type="ARBA" id="ARBA00022840"/>
    </source>
</evidence>
<dbReference type="Pfam" id="PF01812">
    <property type="entry name" value="5-FTHF_cyc-lig"/>
    <property type="match status" value="1"/>
</dbReference>
<gene>
    <name evidence="5" type="ORF">C2L64_17240</name>
</gene>
<dbReference type="GO" id="GO:0005524">
    <property type="term" value="F:ATP binding"/>
    <property type="evidence" value="ECO:0007669"/>
    <property type="project" value="UniProtKB-KW"/>
</dbReference>
<protein>
    <recommendedName>
        <fullName evidence="4">5-formyltetrahydrofolate cyclo-ligase</fullName>
        <ecNumber evidence="4">6.3.3.2</ecNumber>
    </recommendedName>
</protein>
<evidence type="ECO:0000256" key="2">
    <source>
        <dbReference type="ARBA" id="ARBA00022741"/>
    </source>
</evidence>
<comment type="cofactor">
    <cofactor evidence="4">
        <name>Mg(2+)</name>
        <dbReference type="ChEBI" id="CHEBI:18420"/>
    </cofactor>
</comment>
<comment type="similarity">
    <text evidence="1 4">Belongs to the 5-formyltetrahydrofolate cyclo-ligase family.</text>
</comment>
<dbReference type="NCBIfam" id="TIGR02727">
    <property type="entry name" value="MTHFS_bact"/>
    <property type="match status" value="1"/>
</dbReference>
<dbReference type="InterPro" id="IPR037171">
    <property type="entry name" value="NagB/RpiA_transferase-like"/>
</dbReference>
<proteinExistence type="inferred from homology"/>